<protein>
    <submittedName>
        <fullName evidence="1">Uncharacterized protein</fullName>
    </submittedName>
</protein>
<sequence length="207" mass="24646">MANLLQKISWNENLYQKPDISGYYIEQGNDNYIAHFGVGHEAWNFNKSDLVDGKVYGYLKAEVSTLFNEKHNIFFFSRNLNGDLFLVGYYKDCKYLAEEERIKLRERMAESGILDKRINQVYRILRDEDDFSEWSWDDVEEEFGFEVSSFKLEVLPENVIIFDKKIPFTEQDCIDVLEKGWQERYGNYTFIPDLEEFMSKIVEKELV</sequence>
<dbReference type="Proteomes" id="UP000280271">
    <property type="component" value="Unassembled WGS sequence"/>
</dbReference>
<accession>A0ABX9TR71</accession>
<proteinExistence type="predicted"/>
<dbReference type="EMBL" id="RCHC01000035">
    <property type="protein sequence ID" value="RLL17217.1"/>
    <property type="molecule type" value="Genomic_DNA"/>
</dbReference>
<dbReference type="RefSeq" id="WP_121523908.1">
    <property type="nucleotide sequence ID" value="NZ_RCHC01000035.1"/>
</dbReference>
<organism evidence="1 2">
    <name type="scientific">Acinetobacter chengduensis</name>
    <dbReference type="NCBI Taxonomy" id="2420890"/>
    <lineage>
        <taxon>Bacteria</taxon>
        <taxon>Pseudomonadati</taxon>
        <taxon>Pseudomonadota</taxon>
        <taxon>Gammaproteobacteria</taxon>
        <taxon>Moraxellales</taxon>
        <taxon>Moraxellaceae</taxon>
        <taxon>Acinetobacter</taxon>
    </lineage>
</organism>
<evidence type="ECO:0000313" key="1">
    <source>
        <dbReference type="EMBL" id="RLL17217.1"/>
    </source>
</evidence>
<name>A0ABX9TR71_9GAMM</name>
<comment type="caution">
    <text evidence="1">The sequence shown here is derived from an EMBL/GenBank/DDBJ whole genome shotgun (WGS) entry which is preliminary data.</text>
</comment>
<keyword evidence="2" id="KW-1185">Reference proteome</keyword>
<gene>
    <name evidence="1" type="ORF">D9K81_17390</name>
</gene>
<reference evidence="1 2" key="1">
    <citation type="submission" date="2018-09" db="EMBL/GenBank/DDBJ databases">
        <title>The draft genome of Acinetobacter sp. strains.</title>
        <authorList>
            <person name="Qin J."/>
            <person name="Feng Y."/>
            <person name="Zong Z."/>
        </authorList>
    </citation>
    <scope>NUCLEOTIDE SEQUENCE [LARGE SCALE GENOMIC DNA]</scope>
    <source>
        <strain evidence="1 2">WCHAc060005</strain>
    </source>
</reference>
<evidence type="ECO:0000313" key="2">
    <source>
        <dbReference type="Proteomes" id="UP000280271"/>
    </source>
</evidence>